<dbReference type="OMA" id="WESYDAE"/>
<comment type="similarity">
    <text evidence="2">Belongs to the amidase family.</text>
</comment>
<evidence type="ECO:0000256" key="2">
    <source>
        <dbReference type="ARBA" id="ARBA00009199"/>
    </source>
</evidence>
<organism evidence="9 10">
    <name type="scientific">Scytalidium lignicola</name>
    <name type="common">Hyphomycete</name>
    <dbReference type="NCBI Taxonomy" id="5539"/>
    <lineage>
        <taxon>Eukaryota</taxon>
        <taxon>Fungi</taxon>
        <taxon>Dikarya</taxon>
        <taxon>Ascomycota</taxon>
        <taxon>Pezizomycotina</taxon>
        <taxon>Leotiomycetes</taxon>
        <taxon>Leotiomycetes incertae sedis</taxon>
        <taxon>Scytalidium</taxon>
    </lineage>
</organism>
<feature type="non-terminal residue" evidence="9">
    <location>
        <position position="1"/>
    </location>
</feature>
<proteinExistence type="inferred from homology"/>
<dbReference type="AlphaFoldDB" id="A0A3E2GZI4"/>
<dbReference type="EMBL" id="NCSJ02000254">
    <property type="protein sequence ID" value="RFU26570.1"/>
    <property type="molecule type" value="Genomic_DNA"/>
</dbReference>
<dbReference type="Proteomes" id="UP000258309">
    <property type="component" value="Unassembled WGS sequence"/>
</dbReference>
<feature type="active site" description="Acyl-ester intermediate" evidence="5">
    <location>
        <position position="205"/>
    </location>
</feature>
<feature type="region of interest" description="Disordered" evidence="7">
    <location>
        <begin position="45"/>
        <end position="73"/>
    </location>
</feature>
<evidence type="ECO:0000256" key="5">
    <source>
        <dbReference type="PIRSR" id="PIRSR001221-1"/>
    </source>
</evidence>
<name>A0A3E2GZI4_SCYLI</name>
<evidence type="ECO:0000259" key="8">
    <source>
        <dbReference type="Pfam" id="PF01425"/>
    </source>
</evidence>
<dbReference type="PANTHER" id="PTHR46072">
    <property type="entry name" value="AMIDASE-RELATED-RELATED"/>
    <property type="match status" value="1"/>
</dbReference>
<dbReference type="PIRSF" id="PIRSF001221">
    <property type="entry name" value="Amidase_fungi"/>
    <property type="match status" value="1"/>
</dbReference>
<protein>
    <recommendedName>
        <fullName evidence="3">amidase</fullName>
        <ecNumber evidence="3">3.5.1.4</ecNumber>
    </recommendedName>
</protein>
<feature type="active site" description="Charge relay system" evidence="5">
    <location>
        <position position="97"/>
    </location>
</feature>
<comment type="caution">
    <text evidence="9">The sequence shown here is derived from an EMBL/GenBank/DDBJ whole genome shotgun (WGS) entry which is preliminary data.</text>
</comment>
<feature type="binding site" evidence="6">
    <location>
        <position position="181"/>
    </location>
    <ligand>
        <name>substrate</name>
    </ligand>
</feature>
<keyword evidence="10" id="KW-1185">Reference proteome</keyword>
<feature type="active site" description="Charge relay system" evidence="5">
    <location>
        <position position="181"/>
    </location>
</feature>
<dbReference type="Gene3D" id="3.90.1300.10">
    <property type="entry name" value="Amidase signature (AS) domain"/>
    <property type="match status" value="1"/>
</dbReference>
<dbReference type="InterPro" id="IPR023631">
    <property type="entry name" value="Amidase_dom"/>
</dbReference>
<feature type="binding site" evidence="6">
    <location>
        <position position="155"/>
    </location>
    <ligand>
        <name>substrate</name>
    </ligand>
</feature>
<evidence type="ECO:0000256" key="3">
    <source>
        <dbReference type="ARBA" id="ARBA00012922"/>
    </source>
</evidence>
<evidence type="ECO:0000313" key="9">
    <source>
        <dbReference type="EMBL" id="RFU26570.1"/>
    </source>
</evidence>
<comment type="catalytic activity">
    <reaction evidence="1">
        <text>a monocarboxylic acid amide + H2O = a monocarboxylate + NH4(+)</text>
        <dbReference type="Rhea" id="RHEA:12020"/>
        <dbReference type="ChEBI" id="CHEBI:15377"/>
        <dbReference type="ChEBI" id="CHEBI:28938"/>
        <dbReference type="ChEBI" id="CHEBI:35757"/>
        <dbReference type="ChEBI" id="CHEBI:83628"/>
        <dbReference type="EC" id="3.5.1.4"/>
    </reaction>
</comment>
<sequence length="528" mass="57899">MSDWKALAQGKAEAINELIPQKWLLPAPLPSVDEQRDVTNYIRDSCQHGRLRSRRRTPSVLSQGPAQGRGKQERWLRPSAIGLQTNRPLHGLPVSLKDQFHVRDVETTMGYVGWIDTFEGKKGTGKEKASESEMVRELRTLGAVLYVKTSVPHTLMSGETINNIIGYTTNPKNRHLTAGGSSGGEGALISLKGSAVGFGTDIAGSIRMPAAFNGLYGLKPSTGRLPYEGMATSMDGQNTVLSAVGPLATSAGGLRLVTKSLLSQQPWLHDPLVVGIPWRDEVEKEVFQLAKGRGLTFGILVHDGVVTPHPPVKRALDIVKAQIEGLGYKVMEWQPPAHARATEILFKAMLYDGGADVHDNFELSGEKISTQIAGLYGETRGKPQYTASQIAATNVEKREYQKEYLDFWNSTSAITGTGRPIDAWLAPVAPFVAARPGRYDYYGYSTTTNLLDYTTAVIPVTLADKKVDLRDETYKPLNEEDRKVWESYDAEIYDGAHVAVQLVGRRYQEEKVLALAEIIGEALGNKLV</sequence>
<feature type="binding site" evidence="6">
    <location>
        <begin position="202"/>
        <end position="205"/>
    </location>
    <ligand>
        <name>substrate</name>
    </ligand>
</feature>
<evidence type="ECO:0000256" key="7">
    <source>
        <dbReference type="SAM" id="MobiDB-lite"/>
    </source>
</evidence>
<dbReference type="Pfam" id="PF01425">
    <property type="entry name" value="Amidase"/>
    <property type="match status" value="1"/>
</dbReference>
<evidence type="ECO:0000256" key="4">
    <source>
        <dbReference type="ARBA" id="ARBA00022801"/>
    </source>
</evidence>
<evidence type="ECO:0000313" key="10">
    <source>
        <dbReference type="Proteomes" id="UP000258309"/>
    </source>
</evidence>
<dbReference type="GO" id="GO:0004040">
    <property type="term" value="F:amidase activity"/>
    <property type="evidence" value="ECO:0007669"/>
    <property type="project" value="UniProtKB-EC"/>
</dbReference>
<dbReference type="EC" id="3.5.1.4" evidence="3"/>
<evidence type="ECO:0000256" key="1">
    <source>
        <dbReference type="ARBA" id="ARBA00001311"/>
    </source>
</evidence>
<dbReference type="STRING" id="5539.A0A3E2GZI4"/>
<feature type="non-terminal residue" evidence="9">
    <location>
        <position position="528"/>
    </location>
</feature>
<keyword evidence="4" id="KW-0378">Hydrolase</keyword>
<dbReference type="InterPro" id="IPR020556">
    <property type="entry name" value="Amidase_CS"/>
</dbReference>
<dbReference type="InterPro" id="IPR036928">
    <property type="entry name" value="AS_sf"/>
</dbReference>
<dbReference type="OrthoDB" id="6428749at2759"/>
<evidence type="ECO:0000256" key="6">
    <source>
        <dbReference type="PIRSR" id="PIRSR001221-2"/>
    </source>
</evidence>
<reference evidence="9 10" key="1">
    <citation type="submission" date="2018-05" db="EMBL/GenBank/DDBJ databases">
        <title>Draft genome sequence of Scytalidium lignicola DSM 105466, a ubiquitous saprotrophic fungus.</title>
        <authorList>
            <person name="Buettner E."/>
            <person name="Gebauer A.M."/>
            <person name="Hofrichter M."/>
            <person name="Liers C."/>
            <person name="Kellner H."/>
        </authorList>
    </citation>
    <scope>NUCLEOTIDE SEQUENCE [LARGE SCALE GENOMIC DNA]</scope>
    <source>
        <strain evidence="9 10">DSM 105466</strain>
    </source>
</reference>
<feature type="domain" description="Amidase" evidence="8">
    <location>
        <begin position="85"/>
        <end position="513"/>
    </location>
</feature>
<dbReference type="PANTHER" id="PTHR46072:SF7">
    <property type="entry name" value="AMIDASE"/>
    <property type="match status" value="1"/>
</dbReference>
<accession>A0A3E2GZI4</accession>
<dbReference type="PROSITE" id="PS00571">
    <property type="entry name" value="AMIDASES"/>
    <property type="match status" value="1"/>
</dbReference>
<gene>
    <name evidence="9" type="ORF">B7463_g9772</name>
</gene>
<dbReference type="SUPFAM" id="SSF75304">
    <property type="entry name" value="Amidase signature (AS) enzymes"/>
    <property type="match status" value="1"/>
</dbReference>